<evidence type="ECO:0008006" key="5">
    <source>
        <dbReference type="Google" id="ProtNLM"/>
    </source>
</evidence>
<keyword evidence="2" id="KW-0812">Transmembrane</keyword>
<keyword evidence="4" id="KW-1185">Reference proteome</keyword>
<comment type="caution">
    <text evidence="3">The sequence shown here is derived from an EMBL/GenBank/DDBJ whole genome shotgun (WGS) entry which is preliminary data.</text>
</comment>
<keyword evidence="2" id="KW-0472">Membrane</keyword>
<gene>
    <name evidence="3" type="ORF">GCM10009751_36640</name>
</gene>
<evidence type="ECO:0000313" key="4">
    <source>
        <dbReference type="Proteomes" id="UP001501094"/>
    </source>
</evidence>
<feature type="compositionally biased region" description="Polar residues" evidence="1">
    <location>
        <begin position="133"/>
        <end position="143"/>
    </location>
</feature>
<evidence type="ECO:0000256" key="1">
    <source>
        <dbReference type="SAM" id="MobiDB-lite"/>
    </source>
</evidence>
<feature type="region of interest" description="Disordered" evidence="1">
    <location>
        <begin position="130"/>
        <end position="158"/>
    </location>
</feature>
<name>A0ABN2NMH4_9MICO</name>
<feature type="transmembrane region" description="Helical" evidence="2">
    <location>
        <begin position="21"/>
        <end position="45"/>
    </location>
</feature>
<sequence>MLCSFRYGGATMILIRHLRSVLAAVCPGPLGAVSVMFLVLAMVGVHSLCNVHRDVPSPEAGHSHDSSLVLVADVEAAEETPVEALREPLGIGSHGCADHHTAAAQCDPVLLAPVLHASMPEPDKQRLAPALAQQKQPTVSGRSTPAAPSLHALGISRT</sequence>
<organism evidence="3 4">
    <name type="scientific">Myceligenerans crystallogenes</name>
    <dbReference type="NCBI Taxonomy" id="316335"/>
    <lineage>
        <taxon>Bacteria</taxon>
        <taxon>Bacillati</taxon>
        <taxon>Actinomycetota</taxon>
        <taxon>Actinomycetes</taxon>
        <taxon>Micrococcales</taxon>
        <taxon>Promicromonosporaceae</taxon>
        <taxon>Myceligenerans</taxon>
    </lineage>
</organism>
<evidence type="ECO:0000256" key="2">
    <source>
        <dbReference type="SAM" id="Phobius"/>
    </source>
</evidence>
<keyword evidence="2" id="KW-1133">Transmembrane helix</keyword>
<dbReference type="Proteomes" id="UP001501094">
    <property type="component" value="Unassembled WGS sequence"/>
</dbReference>
<accession>A0ABN2NMH4</accession>
<dbReference type="EMBL" id="BAAANL010000009">
    <property type="protein sequence ID" value="GAA1873818.1"/>
    <property type="molecule type" value="Genomic_DNA"/>
</dbReference>
<proteinExistence type="predicted"/>
<evidence type="ECO:0000313" key="3">
    <source>
        <dbReference type="EMBL" id="GAA1873818.1"/>
    </source>
</evidence>
<protein>
    <recommendedName>
        <fullName evidence="5">Secreted protein</fullName>
    </recommendedName>
</protein>
<reference evidence="3 4" key="1">
    <citation type="journal article" date="2019" name="Int. J. Syst. Evol. Microbiol.">
        <title>The Global Catalogue of Microorganisms (GCM) 10K type strain sequencing project: providing services to taxonomists for standard genome sequencing and annotation.</title>
        <authorList>
            <consortium name="The Broad Institute Genomics Platform"/>
            <consortium name="The Broad Institute Genome Sequencing Center for Infectious Disease"/>
            <person name="Wu L."/>
            <person name="Ma J."/>
        </authorList>
    </citation>
    <scope>NUCLEOTIDE SEQUENCE [LARGE SCALE GENOMIC DNA]</scope>
    <source>
        <strain evidence="3 4">JCM 14326</strain>
    </source>
</reference>